<reference evidence="3" key="1">
    <citation type="submission" date="2023-08" db="EMBL/GenBank/DDBJ databases">
        <authorList>
            <person name="Chen Y."/>
            <person name="Shah S."/>
            <person name="Dougan E. K."/>
            <person name="Thang M."/>
            <person name="Chan C."/>
        </authorList>
    </citation>
    <scope>NUCLEOTIDE SEQUENCE</scope>
</reference>
<organism evidence="3 4">
    <name type="scientific">Effrenium voratum</name>
    <dbReference type="NCBI Taxonomy" id="2562239"/>
    <lineage>
        <taxon>Eukaryota</taxon>
        <taxon>Sar</taxon>
        <taxon>Alveolata</taxon>
        <taxon>Dinophyceae</taxon>
        <taxon>Suessiales</taxon>
        <taxon>Symbiodiniaceae</taxon>
        <taxon>Effrenium</taxon>
    </lineage>
</organism>
<feature type="domain" description="Mei2-like C-terminal RNA recognition motif" evidence="2">
    <location>
        <begin position="477"/>
        <end position="570"/>
    </location>
</feature>
<dbReference type="GO" id="GO:0003676">
    <property type="term" value="F:nucleic acid binding"/>
    <property type="evidence" value="ECO:0007669"/>
    <property type="project" value="InterPro"/>
</dbReference>
<feature type="compositionally biased region" description="Basic and acidic residues" evidence="1">
    <location>
        <begin position="125"/>
        <end position="134"/>
    </location>
</feature>
<dbReference type="SUPFAM" id="SSF54928">
    <property type="entry name" value="RNA-binding domain, RBD"/>
    <property type="match status" value="1"/>
</dbReference>
<dbReference type="InterPro" id="IPR007201">
    <property type="entry name" value="Mei2-like_Rrm_C"/>
</dbReference>
<feature type="compositionally biased region" description="Acidic residues" evidence="1">
    <location>
        <begin position="159"/>
        <end position="185"/>
    </location>
</feature>
<name>A0AA36MNW1_9DINO</name>
<evidence type="ECO:0000259" key="2">
    <source>
        <dbReference type="Pfam" id="PF04059"/>
    </source>
</evidence>
<feature type="region of interest" description="Disordered" evidence="1">
    <location>
        <begin position="259"/>
        <end position="312"/>
    </location>
</feature>
<dbReference type="Proteomes" id="UP001178507">
    <property type="component" value="Unassembled WGS sequence"/>
</dbReference>
<dbReference type="AlphaFoldDB" id="A0AA36MNW1"/>
<dbReference type="Pfam" id="PF04059">
    <property type="entry name" value="RRM_2"/>
    <property type="match status" value="1"/>
</dbReference>
<feature type="compositionally biased region" description="Pro residues" evidence="1">
    <location>
        <begin position="275"/>
        <end position="303"/>
    </location>
</feature>
<feature type="compositionally biased region" description="Low complexity" evidence="1">
    <location>
        <begin position="114"/>
        <end position="124"/>
    </location>
</feature>
<evidence type="ECO:0000313" key="3">
    <source>
        <dbReference type="EMBL" id="CAJ1374895.1"/>
    </source>
</evidence>
<accession>A0AA36MNW1</accession>
<comment type="caution">
    <text evidence="3">The sequence shown here is derived from an EMBL/GenBank/DDBJ whole genome shotgun (WGS) entry which is preliminary data.</text>
</comment>
<dbReference type="EMBL" id="CAUJNA010000282">
    <property type="protein sequence ID" value="CAJ1374895.1"/>
    <property type="molecule type" value="Genomic_DNA"/>
</dbReference>
<sequence length="600" mass="66052">MEAAGVSLTNEAFQTMNFLAFDHGQWQGQPYGCANNFLPGPQASPQDASGRASEPWAVQQEMMMAQNMWESQWHDRGEFHQFQAWQQQPAALPPPAVTASAQSSTYAPPETRSEALSLEQSLLERLTDPPKTKSEASLQDSDFERDVTSSVAMFLQGGDIDESDLEEEDERPAAKDEEEEEEEELPTQLAQSPNHQKLLEIFSQFADRLKGLTQSVQDKSVKPTSPGKASSDKSLCRDLRDVAKQMELIAASEDFLSHSKELSTSSHEERRASEPQPPLPAAPVPPVPPAPPAPGLTVKPPPEWQERKWSTASSLAPELARGQCMGAMLRHKPLPSGVDIMQMTVLDTHVKQLIPRLARGGKRASLSAISEALQQLGTRTPLIKALLNLVHLYSKSYCFWVPLQGEVGIALLDAPLPPLDDQLQDRLLSVLAKRLKSRLHTPVPVPDCTGPTGPATAQPSDQSAKTLAQELAKEGITTLMIKNLPTSLLQPQVLEELHRSGFAGRYDFFYMPGTFTNHKSLGYAFVNLVDVASMKEFTLQWHNSVRLGLSSDLPLKVCRAVVQGRDANAQNFGPRMKRIRNPCLRPVIILPDPEVQESAA</sequence>
<evidence type="ECO:0000256" key="1">
    <source>
        <dbReference type="SAM" id="MobiDB-lite"/>
    </source>
</evidence>
<dbReference type="InterPro" id="IPR035979">
    <property type="entry name" value="RBD_domain_sf"/>
</dbReference>
<feature type="region of interest" description="Disordered" evidence="1">
    <location>
        <begin position="214"/>
        <end position="236"/>
    </location>
</feature>
<feature type="region of interest" description="Disordered" evidence="1">
    <location>
        <begin position="442"/>
        <end position="461"/>
    </location>
</feature>
<gene>
    <name evidence="3" type="ORF">EVOR1521_LOCUS4315</name>
</gene>
<feature type="region of interest" description="Disordered" evidence="1">
    <location>
        <begin position="89"/>
        <end position="194"/>
    </location>
</feature>
<protein>
    <recommendedName>
        <fullName evidence="2">Mei2-like C-terminal RNA recognition motif domain-containing protein</fullName>
    </recommendedName>
</protein>
<proteinExistence type="predicted"/>
<evidence type="ECO:0000313" key="4">
    <source>
        <dbReference type="Proteomes" id="UP001178507"/>
    </source>
</evidence>
<feature type="compositionally biased region" description="Basic and acidic residues" evidence="1">
    <location>
        <begin position="259"/>
        <end position="273"/>
    </location>
</feature>
<keyword evidence="4" id="KW-1185">Reference proteome</keyword>